<dbReference type="InterPro" id="IPR036689">
    <property type="entry name" value="ESAT-6-like_sf"/>
</dbReference>
<keyword evidence="3" id="KW-1185">Reference proteome</keyword>
<protein>
    <submittedName>
        <fullName evidence="2">Uncharacterized protein YukE</fullName>
    </submittedName>
</protein>
<evidence type="ECO:0000313" key="2">
    <source>
        <dbReference type="EMBL" id="MCP2308165.1"/>
    </source>
</evidence>
<dbReference type="SUPFAM" id="SSF140453">
    <property type="entry name" value="EsxAB dimer-like"/>
    <property type="match status" value="1"/>
</dbReference>
<dbReference type="Gene3D" id="1.10.287.1060">
    <property type="entry name" value="ESAT-6-like"/>
    <property type="match status" value="1"/>
</dbReference>
<feature type="region of interest" description="Disordered" evidence="1">
    <location>
        <begin position="1"/>
        <end position="35"/>
    </location>
</feature>
<gene>
    <name evidence="2" type="ORF">FHR36_001257</name>
</gene>
<evidence type="ECO:0000256" key="1">
    <source>
        <dbReference type="SAM" id="MobiDB-lite"/>
    </source>
</evidence>
<dbReference type="EMBL" id="JAMZDX010000001">
    <property type="protein sequence ID" value="MCP2308165.1"/>
    <property type="molecule type" value="Genomic_DNA"/>
</dbReference>
<name>A0ABT1ISQ0_9ACTN</name>
<dbReference type="Proteomes" id="UP001206483">
    <property type="component" value="Unassembled WGS sequence"/>
</dbReference>
<comment type="caution">
    <text evidence="2">The sequence shown here is derived from an EMBL/GenBank/DDBJ whole genome shotgun (WGS) entry which is preliminary data.</text>
</comment>
<accession>A0ABT1ISQ0</accession>
<proteinExistence type="predicted"/>
<organism evidence="2 3">
    <name type="scientific">Kitasatospora paracochleata</name>
    <dbReference type="NCBI Taxonomy" id="58354"/>
    <lineage>
        <taxon>Bacteria</taxon>
        <taxon>Bacillati</taxon>
        <taxon>Actinomycetota</taxon>
        <taxon>Actinomycetes</taxon>
        <taxon>Kitasatosporales</taxon>
        <taxon>Streptomycetaceae</taxon>
        <taxon>Kitasatospora</taxon>
    </lineage>
</organism>
<dbReference type="RefSeq" id="WP_253794485.1">
    <property type="nucleotide sequence ID" value="NZ_BAAAUB010000097.1"/>
</dbReference>
<sequence length="111" mass="12077">MRPDDNGSAGGDGFSVHPDQLSAAGQQADMQSGRVPAHWGELDRTGQEAADGIRGYESQQQVSALAGTWFDLMARLSDDMREQGKNLVHVAETYRRADQDSAGELHRAHAR</sequence>
<evidence type="ECO:0000313" key="3">
    <source>
        <dbReference type="Proteomes" id="UP001206483"/>
    </source>
</evidence>
<reference evidence="2 3" key="1">
    <citation type="submission" date="2022-06" db="EMBL/GenBank/DDBJ databases">
        <title>Sequencing the genomes of 1000 actinobacteria strains.</title>
        <authorList>
            <person name="Klenk H.-P."/>
        </authorList>
    </citation>
    <scope>NUCLEOTIDE SEQUENCE [LARGE SCALE GENOMIC DNA]</scope>
    <source>
        <strain evidence="2 3">DSM 41656</strain>
    </source>
</reference>